<dbReference type="PANTHER" id="PTHR37478:SF2">
    <property type="entry name" value="UPF0251 PROTEIN TK0562"/>
    <property type="match status" value="1"/>
</dbReference>
<sequence length="206" mass="23511">MSSKLKEYVILLTMGRDKLKRNLQFKPHYTSFKASDSTNTESIQLLHEEMEALYLMDAKELYQADAATQMGVSRPTFARILKNARQKITMMLITGARLEIEDEKDYVLVMVPSEEKEAIVKSTPQSKYLLVFHVENREIVKRGHLTNPIYQNKARPGQALPMLCSTHKINFFMTNALGIGLKSALLSKGVYAFTKENLTEEDVTNF</sequence>
<dbReference type="InterPro" id="IPR002852">
    <property type="entry name" value="UPF0251"/>
</dbReference>
<dbReference type="Gene3D" id="3.30.420.130">
    <property type="entry name" value="Dinitrogenase iron-molybdenum cofactor biosynthesis domain"/>
    <property type="match status" value="1"/>
</dbReference>
<gene>
    <name evidence="2" type="ORF">HELGO_WM5608</name>
</gene>
<comment type="similarity">
    <text evidence="1">Belongs to the UPF0251 family.</text>
</comment>
<reference evidence="2" key="1">
    <citation type="submission" date="2020-01" db="EMBL/GenBank/DDBJ databases">
        <authorList>
            <person name="Meier V. D."/>
            <person name="Meier V D."/>
        </authorList>
    </citation>
    <scope>NUCLEOTIDE SEQUENCE</scope>
    <source>
        <strain evidence="2">HLG_WM_MAG_06</strain>
    </source>
</reference>
<dbReference type="Pfam" id="PF02001">
    <property type="entry name" value="DUF134"/>
    <property type="match status" value="1"/>
</dbReference>
<evidence type="ECO:0008006" key="3">
    <source>
        <dbReference type="Google" id="ProtNLM"/>
    </source>
</evidence>
<accession>A0A6S6SQP3</accession>
<evidence type="ECO:0000256" key="1">
    <source>
        <dbReference type="ARBA" id="ARBA00009350"/>
    </source>
</evidence>
<organism evidence="2">
    <name type="scientific">uncultured Sulfurovum sp</name>
    <dbReference type="NCBI Taxonomy" id="269237"/>
    <lineage>
        <taxon>Bacteria</taxon>
        <taxon>Pseudomonadati</taxon>
        <taxon>Campylobacterota</taxon>
        <taxon>Epsilonproteobacteria</taxon>
        <taxon>Campylobacterales</taxon>
        <taxon>Sulfurovaceae</taxon>
        <taxon>Sulfurovum</taxon>
        <taxon>environmental samples</taxon>
    </lineage>
</organism>
<protein>
    <recommendedName>
        <fullName evidence="3">DNA-binding protein</fullName>
    </recommendedName>
</protein>
<dbReference type="AlphaFoldDB" id="A0A6S6SQP3"/>
<dbReference type="PANTHER" id="PTHR37478">
    <property type="match status" value="1"/>
</dbReference>
<proteinExistence type="inferred from homology"/>
<dbReference type="EMBL" id="CACVAP010000068">
    <property type="protein sequence ID" value="CAA6812769.1"/>
    <property type="molecule type" value="Genomic_DNA"/>
</dbReference>
<name>A0A6S6SQP3_9BACT</name>
<evidence type="ECO:0000313" key="2">
    <source>
        <dbReference type="EMBL" id="CAA6812769.1"/>
    </source>
</evidence>
<dbReference type="InterPro" id="IPR036105">
    <property type="entry name" value="DiNase_FeMo-co_biosyn_sf"/>
</dbReference>
<dbReference type="SUPFAM" id="SSF53146">
    <property type="entry name" value="Nitrogenase accessory factor-like"/>
    <property type="match status" value="1"/>
</dbReference>